<dbReference type="Proteomes" id="UP000184076">
    <property type="component" value="Unassembled WGS sequence"/>
</dbReference>
<evidence type="ECO:0000313" key="4">
    <source>
        <dbReference type="Proteomes" id="UP000184076"/>
    </source>
</evidence>
<gene>
    <name evidence="3" type="ORF">SAMN02745206_02184</name>
</gene>
<dbReference type="CDD" id="cd03443">
    <property type="entry name" value="PaaI_thioesterase"/>
    <property type="match status" value="1"/>
</dbReference>
<protein>
    <submittedName>
        <fullName evidence="3">Acyl-CoA thioesterase</fullName>
    </submittedName>
</protein>
<reference evidence="4" key="1">
    <citation type="submission" date="2016-11" db="EMBL/GenBank/DDBJ databases">
        <authorList>
            <person name="Varghese N."/>
            <person name="Submissions S."/>
        </authorList>
    </citation>
    <scope>NUCLEOTIDE SEQUENCE [LARGE SCALE GENOMIC DNA]</scope>
    <source>
        <strain evidence="4">DSM 9756</strain>
    </source>
</reference>
<keyword evidence="1" id="KW-0378">Hydrolase</keyword>
<proteinExistence type="predicted"/>
<dbReference type="InterPro" id="IPR006683">
    <property type="entry name" value="Thioestr_dom"/>
</dbReference>
<dbReference type="EMBL" id="FQVB01000020">
    <property type="protein sequence ID" value="SHF53370.1"/>
    <property type="molecule type" value="Genomic_DNA"/>
</dbReference>
<dbReference type="SUPFAM" id="SSF54637">
    <property type="entry name" value="Thioesterase/thiol ester dehydrase-isomerase"/>
    <property type="match status" value="1"/>
</dbReference>
<dbReference type="Pfam" id="PF03061">
    <property type="entry name" value="4HBT"/>
    <property type="match status" value="1"/>
</dbReference>
<name>A0A1M5CF98_9BACT</name>
<dbReference type="Gene3D" id="3.10.129.10">
    <property type="entry name" value="Hotdog Thioesterase"/>
    <property type="match status" value="1"/>
</dbReference>
<dbReference type="PANTHER" id="PTHR42856:SF1">
    <property type="entry name" value="ACYL-COENZYME A THIOESTERASE PAAI"/>
    <property type="match status" value="1"/>
</dbReference>
<dbReference type="AlphaFoldDB" id="A0A1M5CF98"/>
<evidence type="ECO:0000256" key="1">
    <source>
        <dbReference type="ARBA" id="ARBA00022801"/>
    </source>
</evidence>
<dbReference type="GO" id="GO:0016289">
    <property type="term" value="F:acyl-CoA hydrolase activity"/>
    <property type="evidence" value="ECO:0007669"/>
    <property type="project" value="UniProtKB-ARBA"/>
</dbReference>
<evidence type="ECO:0000313" key="3">
    <source>
        <dbReference type="EMBL" id="SHF53370.1"/>
    </source>
</evidence>
<dbReference type="PANTHER" id="PTHR42856">
    <property type="entry name" value="ACYL-COENZYME A THIOESTERASE PAAI"/>
    <property type="match status" value="1"/>
</dbReference>
<dbReference type="InterPro" id="IPR029069">
    <property type="entry name" value="HotDog_dom_sf"/>
</dbReference>
<organism evidence="3 4">
    <name type="scientific">Desulfacinum infernum DSM 9756</name>
    <dbReference type="NCBI Taxonomy" id="1121391"/>
    <lineage>
        <taxon>Bacteria</taxon>
        <taxon>Pseudomonadati</taxon>
        <taxon>Thermodesulfobacteriota</taxon>
        <taxon>Syntrophobacteria</taxon>
        <taxon>Syntrophobacterales</taxon>
        <taxon>Syntrophobacteraceae</taxon>
        <taxon>Desulfacinum</taxon>
    </lineage>
</organism>
<keyword evidence="4" id="KW-1185">Reference proteome</keyword>
<dbReference type="InterPro" id="IPR052723">
    <property type="entry name" value="Acyl-CoA_thioesterase_PaaI"/>
</dbReference>
<accession>A0A1M5CF98</accession>
<dbReference type="NCBIfam" id="TIGR00369">
    <property type="entry name" value="unchar_dom_1"/>
    <property type="match status" value="1"/>
</dbReference>
<evidence type="ECO:0000259" key="2">
    <source>
        <dbReference type="Pfam" id="PF03061"/>
    </source>
</evidence>
<dbReference type="STRING" id="1121391.SAMN02745206_02184"/>
<sequence length="176" mass="19517">MICPACHECSKLSERQGWGRWTSNLSRHDLQGKSLKGKMTFEAVRKFFERDRFAQFVGLELVDASPGRALVRLAVRDHHRNGVGLVHGAVLFTLADFAFAVASNSHGRTALGINVSMAYHQAARDGHLLAEAMEIHRNDTLATYRVDIRDDAGSLIATFLGTAYRKREPRPGSAEL</sequence>
<feature type="domain" description="Thioesterase" evidence="2">
    <location>
        <begin position="84"/>
        <end position="156"/>
    </location>
</feature>
<dbReference type="InterPro" id="IPR003736">
    <property type="entry name" value="PAAI_dom"/>
</dbReference>